<evidence type="ECO:0000313" key="5">
    <source>
        <dbReference type="EMBL" id="EJW71623.1"/>
    </source>
</evidence>
<keyword evidence="2 3" id="KW-0472">Membrane</keyword>
<dbReference type="GO" id="GO:0005886">
    <property type="term" value="C:plasma membrane"/>
    <property type="evidence" value="ECO:0007669"/>
    <property type="project" value="TreeGrafter"/>
</dbReference>
<protein>
    <recommendedName>
        <fullName evidence="4">CNNM transmembrane domain-containing protein</fullName>
    </recommendedName>
</protein>
<dbReference type="PANTHER" id="PTHR12064">
    <property type="entry name" value="METAL TRANSPORTER CNNM"/>
    <property type="match status" value="1"/>
</dbReference>
<dbReference type="GO" id="GO:0010960">
    <property type="term" value="P:magnesium ion homeostasis"/>
    <property type="evidence" value="ECO:0007669"/>
    <property type="project" value="InterPro"/>
</dbReference>
<dbReference type="Proteomes" id="UP000004810">
    <property type="component" value="Unassembled WGS sequence"/>
</dbReference>
<dbReference type="GO" id="GO:0022857">
    <property type="term" value="F:transmembrane transporter activity"/>
    <property type="evidence" value="ECO:0007669"/>
    <property type="project" value="TreeGrafter"/>
</dbReference>
<proteinExistence type="predicted"/>
<dbReference type="Pfam" id="PF01595">
    <property type="entry name" value="CNNM"/>
    <property type="match status" value="1"/>
</dbReference>
<feature type="transmembrane region" description="Helical" evidence="3">
    <location>
        <begin position="36"/>
        <end position="63"/>
    </location>
</feature>
<keyword evidence="2 3" id="KW-1133">Transmembrane helix</keyword>
<dbReference type="PANTHER" id="PTHR12064:SF4">
    <property type="entry name" value="METAL TRANSPORTER CNNM-4"/>
    <property type="match status" value="1"/>
</dbReference>
<dbReference type="InterPro" id="IPR002550">
    <property type="entry name" value="CNNM"/>
</dbReference>
<dbReference type="AlphaFoldDB" id="J9DPS1"/>
<dbReference type="InterPro" id="IPR045095">
    <property type="entry name" value="ACDP"/>
</dbReference>
<comment type="caution">
    <text evidence="5">The sequence shown here is derived from an EMBL/GenBank/DDBJ whole genome shotgun (WGS) entry which is preliminary data.</text>
</comment>
<keyword evidence="1" id="KW-0406">Ion transport</keyword>
<evidence type="ECO:0000313" key="6">
    <source>
        <dbReference type="Proteomes" id="UP000004810"/>
    </source>
</evidence>
<evidence type="ECO:0000259" key="4">
    <source>
        <dbReference type="PROSITE" id="PS51846"/>
    </source>
</evidence>
<dbReference type="PROSITE" id="PS51846">
    <property type="entry name" value="CNNM"/>
    <property type="match status" value="1"/>
</dbReference>
<evidence type="ECO:0000256" key="1">
    <source>
        <dbReference type="ARBA" id="ARBA00023065"/>
    </source>
</evidence>
<reference evidence="6" key="1">
    <citation type="submission" date="2012-08" db="EMBL/GenBank/DDBJ databases">
        <title>The Genome Sequence of Wuchereria bancrofti.</title>
        <authorList>
            <person name="Nutman T.B."/>
            <person name="Fink D.L."/>
            <person name="Russ C."/>
            <person name="Young S."/>
            <person name="Zeng Q."/>
            <person name="Koehrsen M."/>
            <person name="Alvarado L."/>
            <person name="Berlin A."/>
            <person name="Chapman S.B."/>
            <person name="Chen Z."/>
            <person name="Freedman E."/>
            <person name="Gellesch M."/>
            <person name="Goldberg J."/>
            <person name="Griggs A."/>
            <person name="Gujja S."/>
            <person name="Heilman E.R."/>
            <person name="Heiman D."/>
            <person name="Hepburn T."/>
            <person name="Howarth C."/>
            <person name="Jen D."/>
            <person name="Larson L."/>
            <person name="Lewis B."/>
            <person name="Mehta T."/>
            <person name="Park D."/>
            <person name="Pearson M."/>
            <person name="Roberts A."/>
            <person name="Saif S."/>
            <person name="Shea T."/>
            <person name="Shenoy N."/>
            <person name="Sisk P."/>
            <person name="Stolte C."/>
            <person name="Sykes S."/>
            <person name="Walk T."/>
            <person name="White J."/>
            <person name="Yandava C."/>
            <person name="Haas B."/>
            <person name="Henn M.R."/>
            <person name="Nusbaum C."/>
            <person name="Birren B."/>
        </authorList>
    </citation>
    <scope>NUCLEOTIDE SEQUENCE [LARGE SCALE GENOMIC DNA]</scope>
    <source>
        <strain evidence="6">NA</strain>
    </source>
</reference>
<accession>J9DPS1</accession>
<evidence type="ECO:0000256" key="2">
    <source>
        <dbReference type="PROSITE-ProRule" id="PRU01193"/>
    </source>
</evidence>
<evidence type="ECO:0000256" key="3">
    <source>
        <dbReference type="SAM" id="Phobius"/>
    </source>
</evidence>
<feature type="domain" description="CNNM transmembrane" evidence="4">
    <location>
        <begin position="32"/>
        <end position="129"/>
    </location>
</feature>
<feature type="non-terminal residue" evidence="5">
    <location>
        <position position="129"/>
    </location>
</feature>
<keyword evidence="2 3" id="KW-0812">Transmembrane</keyword>
<dbReference type="GO" id="GO:0006811">
    <property type="term" value="P:monoatomic ion transport"/>
    <property type="evidence" value="ECO:0007669"/>
    <property type="project" value="UniProtKB-KW"/>
</dbReference>
<organism evidence="5 6">
    <name type="scientific">Wuchereria bancrofti</name>
    <dbReference type="NCBI Taxonomy" id="6293"/>
    <lineage>
        <taxon>Eukaryota</taxon>
        <taxon>Metazoa</taxon>
        <taxon>Ecdysozoa</taxon>
        <taxon>Nematoda</taxon>
        <taxon>Chromadorea</taxon>
        <taxon>Rhabditida</taxon>
        <taxon>Spirurina</taxon>
        <taxon>Spiruromorpha</taxon>
        <taxon>Filarioidea</taxon>
        <taxon>Onchocercidae</taxon>
        <taxon>Wuchereria</taxon>
    </lineage>
</organism>
<sequence length="129" mass="14312">MQLCVEPSQLMPEPAMENIEFTQIILEEAVTHLFPVYIQLVLISMCATLSAIFSGLTTGLMALSTDDLKLIAEGSEDKKEREYASNILPLRSQGNFLLCSIVLGNTICNTLVTLLISDLCESINEYFVY</sequence>
<gene>
    <name evidence="5" type="ORF">WUBG_17467</name>
</gene>
<keyword evidence="1" id="KW-0813">Transport</keyword>
<dbReference type="EMBL" id="ADBV01018094">
    <property type="protein sequence ID" value="EJW71623.1"/>
    <property type="molecule type" value="Genomic_DNA"/>
</dbReference>
<name>J9DPS1_WUCBA</name>